<keyword evidence="7" id="KW-1185">Reference proteome</keyword>
<name>Q30PU5_SULDN</name>
<gene>
    <name evidence="6" type="ordered locus">Suden_1710</name>
</gene>
<keyword evidence="4" id="KW-0406">Ion transport</keyword>
<dbReference type="GO" id="GO:0098703">
    <property type="term" value="P:calcium ion import across plasma membrane"/>
    <property type="evidence" value="ECO:0007669"/>
    <property type="project" value="TreeGrafter"/>
</dbReference>
<sequence length="399" mass="43538">MTTYLNNYLDSRYKTYKNDFYNGVVRVSYGGYFATGTLLYDGVSILTSAHLFNSLAPSDTTVRLETSLGTVTYDASYTKYEKYDPTSANGDLAIVKLSQSALVDAQRYTLYRQSDEIGKTFTMAGYGIHGNGATGVDERDTNQILKLKTQNTFDADFADIKAKTNLSWSPLAGSQLAADFDDGYAEHDAIGMIMGNANAGLGTMEGLIASGDSGGPAFIDNKLAGVATFVATIDVNGISPDINSSLDSSFGEVASWQRISYYQEWIDKTIRTSYLDAPTKPQDVVKNIKEGADSEVSTTYFLVQYLGIRADIGEIISVDYATRDGSARAGEDYIATKGTLILYLDETQALIPVEIIGDSYYEEDETFYLDIYNNSHGSLGDGVVMLSAMRTIINDDFLL</sequence>
<keyword evidence="4" id="KW-0813">Transport</keyword>
<keyword evidence="1" id="KW-0732">Signal</keyword>
<accession>Q30PU5</accession>
<dbReference type="SUPFAM" id="SSF141072">
    <property type="entry name" value="CalX-like"/>
    <property type="match status" value="1"/>
</dbReference>
<evidence type="ECO:0000256" key="2">
    <source>
        <dbReference type="ARBA" id="ARBA00022737"/>
    </source>
</evidence>
<evidence type="ECO:0000256" key="1">
    <source>
        <dbReference type="ARBA" id="ARBA00022729"/>
    </source>
</evidence>
<reference evidence="6 7" key="1">
    <citation type="journal article" date="2008" name="Appl. Environ. Microbiol.">
        <title>Genome of the epsilonproteobacterial chemolithoautotroph Sulfurimonas denitrificans.</title>
        <authorList>
            <person name="Sievert S.M."/>
            <person name="Scott K.M."/>
            <person name="Klotz M.G."/>
            <person name="Chain P.S.G."/>
            <person name="Hauser L.J."/>
            <person name="Hemp J."/>
            <person name="Huegler M."/>
            <person name="Land M."/>
            <person name="Lapidus A."/>
            <person name="Larimer F.W."/>
            <person name="Lucas S."/>
            <person name="Malfatti S.A."/>
            <person name="Meyer F."/>
            <person name="Paulsen I.T."/>
            <person name="Ren Q."/>
            <person name="Simon J."/>
            <person name="Bailey K."/>
            <person name="Diaz E."/>
            <person name="Fitzpatrick K.A."/>
            <person name="Glover B."/>
            <person name="Gwatney N."/>
            <person name="Korajkic A."/>
            <person name="Long A."/>
            <person name="Mobberley J.M."/>
            <person name="Pantry S.N."/>
            <person name="Pazder G."/>
            <person name="Peterson S."/>
            <person name="Quintanilla J.D."/>
            <person name="Sprinkle R."/>
            <person name="Stephens J."/>
            <person name="Thomas P."/>
            <person name="Vaughn R."/>
            <person name="Weber M.J."/>
            <person name="Wooten L.L."/>
        </authorList>
    </citation>
    <scope>NUCLEOTIDE SEQUENCE [LARGE SCALE GENOMIC DNA]</scope>
    <source>
        <strain evidence="7">ATCC 33889 / DSM 1251</strain>
    </source>
</reference>
<feature type="domain" description="Peptidase S1" evidence="5">
    <location>
        <begin position="1"/>
        <end position="271"/>
    </location>
</feature>
<dbReference type="OrthoDB" id="8884718at2"/>
<keyword evidence="2" id="KW-0677">Repeat</keyword>
<proteinExistence type="predicted"/>
<evidence type="ECO:0000313" key="7">
    <source>
        <dbReference type="Proteomes" id="UP000002714"/>
    </source>
</evidence>
<dbReference type="Pfam" id="PF00089">
    <property type="entry name" value="Trypsin"/>
    <property type="match status" value="1"/>
</dbReference>
<dbReference type="SUPFAM" id="SSF50494">
    <property type="entry name" value="Trypsin-like serine proteases"/>
    <property type="match status" value="1"/>
</dbReference>
<dbReference type="GO" id="GO:0007229">
    <property type="term" value="P:integrin-mediated signaling pathway"/>
    <property type="evidence" value="ECO:0007669"/>
    <property type="project" value="UniProtKB-KW"/>
</dbReference>
<organism evidence="6 7">
    <name type="scientific">Sulfurimonas denitrificans (strain ATCC 33889 / DSM 1251)</name>
    <name type="common">Thiomicrospira denitrificans (strain ATCC 33889 / DSM 1251)</name>
    <dbReference type="NCBI Taxonomy" id="326298"/>
    <lineage>
        <taxon>Bacteria</taxon>
        <taxon>Pseudomonadati</taxon>
        <taxon>Campylobacterota</taxon>
        <taxon>Epsilonproteobacteria</taxon>
        <taxon>Campylobacterales</taxon>
        <taxon>Sulfurimonadaceae</taxon>
        <taxon>Sulfurimonas</taxon>
    </lineage>
</organism>
<dbReference type="PANTHER" id="PTHR11878:SF65">
    <property type="entry name" value="NA_CA-EXCHANGE PROTEIN, ISOFORM G"/>
    <property type="match status" value="1"/>
</dbReference>
<dbReference type="PANTHER" id="PTHR11878">
    <property type="entry name" value="SODIUM/CALCIUM EXCHANGER"/>
    <property type="match status" value="1"/>
</dbReference>
<dbReference type="InterPro" id="IPR003644">
    <property type="entry name" value="Calx_beta"/>
</dbReference>
<dbReference type="HOGENOM" id="CLU_688497_0_0_7"/>
<dbReference type="EMBL" id="CP000153">
    <property type="protein sequence ID" value="ABB44986.1"/>
    <property type="molecule type" value="Genomic_DNA"/>
</dbReference>
<dbReference type="InterPro" id="IPR051171">
    <property type="entry name" value="CaCA"/>
</dbReference>
<dbReference type="InterPro" id="IPR009003">
    <property type="entry name" value="Peptidase_S1_PA"/>
</dbReference>
<keyword evidence="6" id="KW-0401">Integrin</keyword>
<dbReference type="PROSITE" id="PS50240">
    <property type="entry name" value="TRYPSIN_DOM"/>
    <property type="match status" value="1"/>
</dbReference>
<dbReference type="RefSeq" id="WP_011373327.1">
    <property type="nucleotide sequence ID" value="NC_007575.1"/>
</dbReference>
<dbReference type="STRING" id="326298.Suden_1710"/>
<dbReference type="InterPro" id="IPR043504">
    <property type="entry name" value="Peptidase_S1_PA_chymotrypsin"/>
</dbReference>
<protein>
    <submittedName>
        <fullName evidence="6">Na-Ca exchanger/integrin-beta4</fullName>
    </submittedName>
</protein>
<dbReference type="Pfam" id="PF03160">
    <property type="entry name" value="Calx-beta"/>
    <property type="match status" value="1"/>
</dbReference>
<dbReference type="SMART" id="SM00237">
    <property type="entry name" value="Calx_beta"/>
    <property type="match status" value="1"/>
</dbReference>
<evidence type="ECO:0000256" key="3">
    <source>
        <dbReference type="ARBA" id="ARBA00022837"/>
    </source>
</evidence>
<dbReference type="AlphaFoldDB" id="Q30PU5"/>
<dbReference type="InterPro" id="IPR038081">
    <property type="entry name" value="CalX-like_sf"/>
</dbReference>
<dbReference type="MEROPS" id="S01.515"/>
<dbReference type="Proteomes" id="UP000002714">
    <property type="component" value="Chromosome"/>
</dbReference>
<dbReference type="GO" id="GO:0005432">
    <property type="term" value="F:calcium:sodium antiporter activity"/>
    <property type="evidence" value="ECO:0007669"/>
    <property type="project" value="TreeGrafter"/>
</dbReference>
<dbReference type="GO" id="GO:0016020">
    <property type="term" value="C:membrane"/>
    <property type="evidence" value="ECO:0007669"/>
    <property type="project" value="InterPro"/>
</dbReference>
<dbReference type="Gene3D" id="2.60.40.2030">
    <property type="match status" value="1"/>
</dbReference>
<evidence type="ECO:0000256" key="4">
    <source>
        <dbReference type="ARBA" id="ARBA00023065"/>
    </source>
</evidence>
<dbReference type="GO" id="GO:0004252">
    <property type="term" value="F:serine-type endopeptidase activity"/>
    <property type="evidence" value="ECO:0007669"/>
    <property type="project" value="InterPro"/>
</dbReference>
<keyword evidence="3" id="KW-0106">Calcium</keyword>
<evidence type="ECO:0000313" key="6">
    <source>
        <dbReference type="EMBL" id="ABB44986.1"/>
    </source>
</evidence>
<dbReference type="InterPro" id="IPR001254">
    <property type="entry name" value="Trypsin_dom"/>
</dbReference>
<dbReference type="GO" id="GO:0006508">
    <property type="term" value="P:proteolysis"/>
    <property type="evidence" value="ECO:0007669"/>
    <property type="project" value="InterPro"/>
</dbReference>
<dbReference type="KEGG" id="tdn:Suden_1710"/>
<evidence type="ECO:0000259" key="5">
    <source>
        <dbReference type="PROSITE" id="PS50240"/>
    </source>
</evidence>
<dbReference type="eggNOG" id="COG5640">
    <property type="taxonomic scope" value="Bacteria"/>
</dbReference>
<dbReference type="Gene3D" id="2.40.10.10">
    <property type="entry name" value="Trypsin-like serine proteases"/>
    <property type="match status" value="1"/>
</dbReference>